<feature type="transmembrane region" description="Helical" evidence="3">
    <location>
        <begin position="406"/>
        <end position="429"/>
    </location>
</feature>
<dbReference type="STRING" id="1399968.CI15_23460"/>
<dbReference type="Gene3D" id="1.20.1250.20">
    <property type="entry name" value="MFS general substrate transporter like domains"/>
    <property type="match status" value="2"/>
</dbReference>
<dbReference type="PANTHER" id="PTHR11328">
    <property type="entry name" value="MAJOR FACILITATOR SUPERFAMILY DOMAIN-CONTAINING PROTEIN"/>
    <property type="match status" value="1"/>
</dbReference>
<dbReference type="EMBL" id="LRBG01000036">
    <property type="protein sequence ID" value="KXU84426.1"/>
    <property type="molecule type" value="Genomic_DNA"/>
</dbReference>
<dbReference type="Pfam" id="PF13347">
    <property type="entry name" value="MFS_2"/>
    <property type="match status" value="1"/>
</dbReference>
<feature type="transmembrane region" description="Helical" evidence="3">
    <location>
        <begin position="321"/>
        <end position="344"/>
    </location>
</feature>
<feature type="transmembrane region" description="Helical" evidence="3">
    <location>
        <begin position="230"/>
        <end position="257"/>
    </location>
</feature>
<comment type="similarity">
    <text evidence="1">Belongs to the sodium:galactoside symporter (TC 2.A.2) family.</text>
</comment>
<dbReference type="GO" id="GO:0005886">
    <property type="term" value="C:plasma membrane"/>
    <property type="evidence" value="ECO:0007669"/>
    <property type="project" value="TreeGrafter"/>
</dbReference>
<dbReference type="OrthoDB" id="181905at2"/>
<feature type="region of interest" description="Disordered" evidence="2">
    <location>
        <begin position="447"/>
        <end position="467"/>
    </location>
</feature>
<accession>A0A149PHS3</accession>
<dbReference type="CDD" id="cd17332">
    <property type="entry name" value="MFS_MelB_like"/>
    <property type="match status" value="1"/>
</dbReference>
<feature type="transmembrane region" description="Helical" evidence="3">
    <location>
        <begin position="269"/>
        <end position="289"/>
    </location>
</feature>
<feature type="transmembrane region" description="Helical" evidence="3">
    <location>
        <begin position="296"/>
        <end position="315"/>
    </location>
</feature>
<dbReference type="GO" id="GO:0015293">
    <property type="term" value="F:symporter activity"/>
    <property type="evidence" value="ECO:0007669"/>
    <property type="project" value="InterPro"/>
</dbReference>
<evidence type="ECO:0000256" key="2">
    <source>
        <dbReference type="SAM" id="MobiDB-lite"/>
    </source>
</evidence>
<dbReference type="InterPro" id="IPR001927">
    <property type="entry name" value="Na/Gal_symport"/>
</dbReference>
<evidence type="ECO:0000313" key="4">
    <source>
        <dbReference type="EMBL" id="KXU84426.1"/>
    </source>
</evidence>
<dbReference type="PANTHER" id="PTHR11328:SF39">
    <property type="entry name" value="2,3-DIHYDROXYPROPANE-1-SULFONATE EXPORTER-RELATED"/>
    <property type="match status" value="1"/>
</dbReference>
<organism evidence="4 5">
    <name type="scientific">Paraburkholderia monticola</name>
    <dbReference type="NCBI Taxonomy" id="1399968"/>
    <lineage>
        <taxon>Bacteria</taxon>
        <taxon>Pseudomonadati</taxon>
        <taxon>Pseudomonadota</taxon>
        <taxon>Betaproteobacteria</taxon>
        <taxon>Burkholderiales</taxon>
        <taxon>Burkholderiaceae</taxon>
        <taxon>Paraburkholderia</taxon>
    </lineage>
</organism>
<name>A0A149PHS3_9BURK</name>
<keyword evidence="3" id="KW-0812">Transmembrane</keyword>
<keyword evidence="3" id="KW-0472">Membrane</keyword>
<dbReference type="RefSeq" id="WP_062131857.1">
    <property type="nucleotide sequence ID" value="NZ_LRBG01000036.1"/>
</dbReference>
<feature type="transmembrane region" description="Helical" evidence="3">
    <location>
        <begin position="110"/>
        <end position="132"/>
    </location>
</feature>
<feature type="transmembrane region" description="Helical" evidence="3">
    <location>
        <begin position="186"/>
        <end position="209"/>
    </location>
</feature>
<comment type="caution">
    <text evidence="4">The sequence shown here is derived from an EMBL/GenBank/DDBJ whole genome shotgun (WGS) entry which is preliminary data.</text>
</comment>
<evidence type="ECO:0000313" key="5">
    <source>
        <dbReference type="Proteomes" id="UP000075613"/>
    </source>
</evidence>
<evidence type="ECO:0008006" key="6">
    <source>
        <dbReference type="Google" id="ProtNLM"/>
    </source>
</evidence>
<dbReference type="InterPro" id="IPR039672">
    <property type="entry name" value="MFS_2"/>
</dbReference>
<protein>
    <recommendedName>
        <fullName evidence="6">MFS transporter</fullName>
    </recommendedName>
</protein>
<dbReference type="SUPFAM" id="SSF103473">
    <property type="entry name" value="MFS general substrate transporter"/>
    <property type="match status" value="1"/>
</dbReference>
<dbReference type="NCBIfam" id="TIGR00792">
    <property type="entry name" value="gph"/>
    <property type="match status" value="1"/>
</dbReference>
<dbReference type="Proteomes" id="UP000075613">
    <property type="component" value="Unassembled WGS sequence"/>
</dbReference>
<reference evidence="4 5" key="1">
    <citation type="journal article" date="2015" name="Int. J. Syst. Evol. Microbiol.">
        <title>Burkholderia monticola sp. nov., isolated from mountain soil.</title>
        <authorList>
            <person name="Baek I."/>
            <person name="Seo B."/>
            <person name="Lee I."/>
            <person name="Yi H."/>
            <person name="Chun J."/>
        </authorList>
    </citation>
    <scope>NUCLEOTIDE SEQUENCE [LARGE SCALE GENOMIC DNA]</scope>
    <source>
        <strain evidence="4 5">JC2948</strain>
    </source>
</reference>
<proteinExistence type="inferred from homology"/>
<dbReference type="AlphaFoldDB" id="A0A149PHS3"/>
<evidence type="ECO:0000256" key="1">
    <source>
        <dbReference type="ARBA" id="ARBA00009617"/>
    </source>
</evidence>
<feature type="transmembrane region" description="Helical" evidence="3">
    <location>
        <begin position="80"/>
        <end position="98"/>
    </location>
</feature>
<feature type="transmembrane region" description="Helical" evidence="3">
    <location>
        <begin position="377"/>
        <end position="394"/>
    </location>
</feature>
<sequence>MNRQVWASVAFYGSGEIANNFIYAMGAMFLLNYYTDVAGIPAVAVGTLLLVIRIFDAGADIWAGRVVDRTNTRWGRFRPYLLWCAIPLAAANVLVFSVPRHWSGDLKLVYAYVSYALLGLLFSFVSIPYGSLSAAISQNARVRAMLGVSREVVASLTAIFLAVVIAPKIHGAAHGGESMHAIYTRYLIVFGLIGVVSYAVCFAGTKETVEYQKESRTLASSLRTVFRNRALLFICFAQICIVAAYFSMNATIIYFARYVLKNTEVLVEIVVARKLLGLLVAVPLTAWLVRRFGRKGAFITGLGVYVVGFLLLYCFRTTDVSLILAFFSVISVGQMLTSSMAFALQSDTVEYGEYVSGERIEGMSYAFFSFARKSGQAFGGAIPAFVLAMSGYVPNLANQGADSVSGIYTALTLIPASLLGLTMLVFVFYPLTERRYAQIVAEIQARRKPDERTPEPVHETQLARDLS</sequence>
<dbReference type="InterPro" id="IPR036259">
    <property type="entry name" value="MFS_trans_sf"/>
</dbReference>
<feature type="transmembrane region" description="Helical" evidence="3">
    <location>
        <begin position="9"/>
        <end position="31"/>
    </location>
</feature>
<feature type="transmembrane region" description="Helical" evidence="3">
    <location>
        <begin position="37"/>
        <end position="59"/>
    </location>
</feature>
<gene>
    <name evidence="4" type="ORF">CI15_23460</name>
</gene>
<keyword evidence="3" id="KW-1133">Transmembrane helix</keyword>
<evidence type="ECO:0000256" key="3">
    <source>
        <dbReference type="SAM" id="Phobius"/>
    </source>
</evidence>
<keyword evidence="5" id="KW-1185">Reference proteome</keyword>
<feature type="transmembrane region" description="Helical" evidence="3">
    <location>
        <begin position="144"/>
        <end position="166"/>
    </location>
</feature>
<dbReference type="GO" id="GO:0008643">
    <property type="term" value="P:carbohydrate transport"/>
    <property type="evidence" value="ECO:0007669"/>
    <property type="project" value="InterPro"/>
</dbReference>
<dbReference type="GO" id="GO:0006814">
    <property type="term" value="P:sodium ion transport"/>
    <property type="evidence" value="ECO:0007669"/>
    <property type="project" value="InterPro"/>
</dbReference>